<reference evidence="2 3" key="1">
    <citation type="submission" date="2019-04" db="EMBL/GenBank/DDBJ databases">
        <title>Aspergillus burnettii sp. nov., novel species from soil in southeast Queensland.</title>
        <authorList>
            <person name="Gilchrist C.L.M."/>
            <person name="Pitt J.I."/>
            <person name="Lange L."/>
            <person name="Lacey H.J."/>
            <person name="Vuong D."/>
            <person name="Midgley D.J."/>
            <person name="Greenfield P."/>
            <person name="Bradbury M."/>
            <person name="Lacey E."/>
            <person name="Busk P.K."/>
            <person name="Pilgaard B."/>
            <person name="Chooi Y.H."/>
            <person name="Piggott A.M."/>
        </authorList>
    </citation>
    <scope>NUCLEOTIDE SEQUENCE [LARGE SCALE GENOMIC DNA]</scope>
    <source>
        <strain evidence="2 3">FRR 5400</strain>
    </source>
</reference>
<sequence length="113" mass="12183">MAKTAFITGANGIGGSAIDSIIVTSGGPFNPTVTDPRIKFIALDFTHDTPSLVEKMKEVCGPVSHAYFCSYLDKDDFAESPQLENVTLQSGGKHYNLQVEPVPSPAREDDPLR</sequence>
<keyword evidence="3" id="KW-1185">Reference proteome</keyword>
<proteinExistence type="predicted"/>
<organism evidence="2 3">
    <name type="scientific">Petromyces alliaceus</name>
    <name type="common">Aspergillus alliaceus</name>
    <dbReference type="NCBI Taxonomy" id="209559"/>
    <lineage>
        <taxon>Eukaryota</taxon>
        <taxon>Fungi</taxon>
        <taxon>Dikarya</taxon>
        <taxon>Ascomycota</taxon>
        <taxon>Pezizomycotina</taxon>
        <taxon>Eurotiomycetes</taxon>
        <taxon>Eurotiomycetidae</taxon>
        <taxon>Eurotiales</taxon>
        <taxon>Aspergillaceae</taxon>
        <taxon>Aspergillus</taxon>
        <taxon>Aspergillus subgen. Circumdati</taxon>
    </lineage>
</organism>
<dbReference type="Proteomes" id="UP000541154">
    <property type="component" value="Unassembled WGS sequence"/>
</dbReference>
<dbReference type="Gene3D" id="3.40.50.720">
    <property type="entry name" value="NAD(P)-binding Rossmann-like Domain"/>
    <property type="match status" value="1"/>
</dbReference>
<accession>A0A8H6EBI9</accession>
<evidence type="ECO:0000256" key="1">
    <source>
        <dbReference type="SAM" id="MobiDB-lite"/>
    </source>
</evidence>
<dbReference type="AlphaFoldDB" id="A0A8H6EBI9"/>
<dbReference type="EMBL" id="SPNV01000007">
    <property type="protein sequence ID" value="KAF5866521.1"/>
    <property type="molecule type" value="Genomic_DNA"/>
</dbReference>
<evidence type="ECO:0000313" key="2">
    <source>
        <dbReference type="EMBL" id="KAF5866521.1"/>
    </source>
</evidence>
<protein>
    <submittedName>
        <fullName evidence="2">Uncharacterized protein</fullName>
    </submittedName>
</protein>
<evidence type="ECO:0000313" key="3">
    <source>
        <dbReference type="Proteomes" id="UP000541154"/>
    </source>
</evidence>
<name>A0A8H6EBI9_PETAA</name>
<comment type="caution">
    <text evidence="2">The sequence shown here is derived from an EMBL/GenBank/DDBJ whole genome shotgun (WGS) entry which is preliminary data.</text>
</comment>
<gene>
    <name evidence="2" type="ORF">ETB97_011406</name>
</gene>
<feature type="region of interest" description="Disordered" evidence="1">
    <location>
        <begin position="89"/>
        <end position="113"/>
    </location>
</feature>